<evidence type="ECO:0000313" key="2">
    <source>
        <dbReference type="Proteomes" id="UP000800235"/>
    </source>
</evidence>
<reference evidence="1" key="1">
    <citation type="journal article" date="2020" name="Stud. Mycol.">
        <title>101 Dothideomycetes genomes: a test case for predicting lifestyles and emergence of pathogens.</title>
        <authorList>
            <person name="Haridas S."/>
            <person name="Albert R."/>
            <person name="Binder M."/>
            <person name="Bloem J."/>
            <person name="Labutti K."/>
            <person name="Salamov A."/>
            <person name="Andreopoulos B."/>
            <person name="Baker S."/>
            <person name="Barry K."/>
            <person name="Bills G."/>
            <person name="Bluhm B."/>
            <person name="Cannon C."/>
            <person name="Castanera R."/>
            <person name="Culley D."/>
            <person name="Daum C."/>
            <person name="Ezra D."/>
            <person name="Gonzalez J."/>
            <person name="Henrissat B."/>
            <person name="Kuo A."/>
            <person name="Liang C."/>
            <person name="Lipzen A."/>
            <person name="Lutzoni F."/>
            <person name="Magnuson J."/>
            <person name="Mondo S."/>
            <person name="Nolan M."/>
            <person name="Ohm R."/>
            <person name="Pangilinan J."/>
            <person name="Park H.-J."/>
            <person name="Ramirez L."/>
            <person name="Alfaro M."/>
            <person name="Sun H."/>
            <person name="Tritt A."/>
            <person name="Yoshinaga Y."/>
            <person name="Zwiers L.-H."/>
            <person name="Turgeon B."/>
            <person name="Goodwin S."/>
            <person name="Spatafora J."/>
            <person name="Crous P."/>
            <person name="Grigoriev I."/>
        </authorList>
    </citation>
    <scope>NUCLEOTIDE SEQUENCE</scope>
    <source>
        <strain evidence="1">CBS 130266</strain>
    </source>
</reference>
<keyword evidence="2" id="KW-1185">Reference proteome</keyword>
<dbReference type="OrthoDB" id="5271918at2759"/>
<accession>A0A9P4TXI5</accession>
<dbReference type="Proteomes" id="UP000800235">
    <property type="component" value="Unassembled WGS sequence"/>
</dbReference>
<dbReference type="EMBL" id="MU007052">
    <property type="protein sequence ID" value="KAF2428888.1"/>
    <property type="molecule type" value="Genomic_DNA"/>
</dbReference>
<proteinExistence type="predicted"/>
<gene>
    <name evidence="1" type="ORF">EJ08DRAFT_314761</name>
</gene>
<evidence type="ECO:0000313" key="1">
    <source>
        <dbReference type="EMBL" id="KAF2428888.1"/>
    </source>
</evidence>
<sequence>MSYPTKPTYIASCAGKGFDAVQDHPCMVWMHKYTLAYDAGEINESTWKDWSTDDMTYYKTNGEAFTGAKAIAVALEVYAPFSAYKHEPNGIVACWETANGWEMVGQAMLFVDFPVAGGEKMQKDLSGKAWDVATPSMFAFEYVKDESAKHDGIKMKSQKIFADTALAMLEMLKRGMVKPEMLMA</sequence>
<comment type="caution">
    <text evidence="1">The sequence shown here is derived from an EMBL/GenBank/DDBJ whole genome shotgun (WGS) entry which is preliminary data.</text>
</comment>
<organism evidence="1 2">
    <name type="scientific">Tothia fuscella</name>
    <dbReference type="NCBI Taxonomy" id="1048955"/>
    <lineage>
        <taxon>Eukaryota</taxon>
        <taxon>Fungi</taxon>
        <taxon>Dikarya</taxon>
        <taxon>Ascomycota</taxon>
        <taxon>Pezizomycotina</taxon>
        <taxon>Dothideomycetes</taxon>
        <taxon>Pleosporomycetidae</taxon>
        <taxon>Venturiales</taxon>
        <taxon>Cylindrosympodiaceae</taxon>
        <taxon>Tothia</taxon>
    </lineage>
</organism>
<dbReference type="AlphaFoldDB" id="A0A9P4TXI5"/>
<protein>
    <submittedName>
        <fullName evidence="1">Uncharacterized protein</fullName>
    </submittedName>
</protein>
<name>A0A9P4TXI5_9PEZI</name>